<comment type="caution">
    <text evidence="2">The sequence shown here is derived from an EMBL/GenBank/DDBJ whole genome shotgun (WGS) entry which is preliminary data.</text>
</comment>
<dbReference type="RefSeq" id="WP_263540587.1">
    <property type="nucleotide sequence ID" value="NZ_JAOVZO020000020.1"/>
</dbReference>
<keyword evidence="3" id="KW-1185">Reference proteome</keyword>
<dbReference type="PROSITE" id="PS51257">
    <property type="entry name" value="PROKAR_LIPOPROTEIN"/>
    <property type="match status" value="1"/>
</dbReference>
<feature type="chain" id="PRO_5040748073" description="Peptidase inhibitor I78 family protein" evidence="1">
    <location>
        <begin position="21"/>
        <end position="106"/>
    </location>
</feature>
<protein>
    <recommendedName>
        <fullName evidence="4">Peptidase inhibitor I78 family protein</fullName>
    </recommendedName>
</protein>
<reference evidence="2" key="1">
    <citation type="submission" date="2023-02" db="EMBL/GenBank/DDBJ databases">
        <title>Tahibacter soli sp. nov. isolated from soil.</title>
        <authorList>
            <person name="Baek J.H."/>
            <person name="Lee J.K."/>
            <person name="Choi D.G."/>
            <person name="Jeon C.O."/>
        </authorList>
    </citation>
    <scope>NUCLEOTIDE SEQUENCE</scope>
    <source>
        <strain evidence="2">BL</strain>
    </source>
</reference>
<gene>
    <name evidence="2" type="ORF">OD750_022960</name>
</gene>
<evidence type="ECO:0000313" key="2">
    <source>
        <dbReference type="EMBL" id="MDC8015397.1"/>
    </source>
</evidence>
<dbReference type="Proteomes" id="UP001139971">
    <property type="component" value="Unassembled WGS sequence"/>
</dbReference>
<organism evidence="2 3">
    <name type="scientific">Tahibacter soli</name>
    <dbReference type="NCBI Taxonomy" id="2983605"/>
    <lineage>
        <taxon>Bacteria</taxon>
        <taxon>Pseudomonadati</taxon>
        <taxon>Pseudomonadota</taxon>
        <taxon>Gammaproteobacteria</taxon>
        <taxon>Lysobacterales</taxon>
        <taxon>Rhodanobacteraceae</taxon>
        <taxon>Tahibacter</taxon>
    </lineage>
</organism>
<sequence>MTSPRYLGLALAAFGACAIAAERTTPAEPPPALLADAGEGDADEIDRAARSHGQTSRVLRCWQEGRLIVERPVRSVPPESLRAVQLGDGREAMRLYDLRNSTCLIE</sequence>
<proteinExistence type="predicted"/>
<feature type="signal peptide" evidence="1">
    <location>
        <begin position="1"/>
        <end position="20"/>
    </location>
</feature>
<keyword evidence="1" id="KW-0732">Signal</keyword>
<name>A0A9X3YN67_9GAMM</name>
<evidence type="ECO:0008006" key="4">
    <source>
        <dbReference type="Google" id="ProtNLM"/>
    </source>
</evidence>
<dbReference type="AlphaFoldDB" id="A0A9X3YN67"/>
<evidence type="ECO:0000256" key="1">
    <source>
        <dbReference type="SAM" id="SignalP"/>
    </source>
</evidence>
<accession>A0A9X3YN67</accession>
<evidence type="ECO:0000313" key="3">
    <source>
        <dbReference type="Proteomes" id="UP001139971"/>
    </source>
</evidence>
<dbReference type="EMBL" id="JAOVZO020000020">
    <property type="protein sequence ID" value="MDC8015397.1"/>
    <property type="molecule type" value="Genomic_DNA"/>
</dbReference>